<sequence>MIKLKPIGLITHNRIYVCIDASSCLVIVDLVIIDSIASPCIVISYHGIMGPAPSLTLTVSPLLPLHRQWLPLPVDSYPAKGRPPLRPALLPLLATAPYGLLLLRATACGLLPLRASHCRSCLRVVVAFVGDRLRASSHPLGRSLSAAGCPCSRPGRGWPPLQVA</sequence>
<dbReference type="EMBL" id="KV875497">
    <property type="protein sequence ID" value="RZR71143.1"/>
    <property type="molecule type" value="Genomic_DNA"/>
</dbReference>
<accession>A0A445MA83</accession>
<reference evidence="1" key="1">
    <citation type="journal article" date="2018" name="Data Brief">
        <title>Genome sequence data from 17 accessions of Ensete ventricosum, a staple food crop for millions in Ethiopia.</title>
        <authorList>
            <person name="Yemataw Z."/>
            <person name="Muzemil S."/>
            <person name="Ambachew D."/>
            <person name="Tripathi L."/>
            <person name="Tesfaye K."/>
            <person name="Chala A."/>
            <person name="Farbos A."/>
            <person name="O'Neill P."/>
            <person name="Moore K."/>
            <person name="Grant M."/>
            <person name="Studholme D.J."/>
        </authorList>
    </citation>
    <scope>NUCLEOTIDE SEQUENCE [LARGE SCALE GENOMIC DNA]</scope>
    <source>
        <tissue evidence="1">Leaf</tissue>
    </source>
</reference>
<evidence type="ECO:0000313" key="1">
    <source>
        <dbReference type="EMBL" id="RZR71143.1"/>
    </source>
</evidence>
<name>A0A445MA83_ENSVE</name>
<protein>
    <submittedName>
        <fullName evidence="1">Uncharacterized protein</fullName>
    </submittedName>
</protein>
<proteinExistence type="predicted"/>
<organism evidence="1">
    <name type="scientific">Ensete ventricosum</name>
    <name type="common">Abyssinian banana</name>
    <name type="synonym">Musa ensete</name>
    <dbReference type="NCBI Taxonomy" id="4639"/>
    <lineage>
        <taxon>Eukaryota</taxon>
        <taxon>Viridiplantae</taxon>
        <taxon>Streptophyta</taxon>
        <taxon>Embryophyta</taxon>
        <taxon>Tracheophyta</taxon>
        <taxon>Spermatophyta</taxon>
        <taxon>Magnoliopsida</taxon>
        <taxon>Liliopsida</taxon>
        <taxon>Zingiberales</taxon>
        <taxon>Musaceae</taxon>
        <taxon>Ensete</taxon>
    </lineage>
</organism>
<gene>
    <name evidence="1" type="ORF">BHM03_00003839</name>
</gene>
<dbReference type="Proteomes" id="UP000290560">
    <property type="component" value="Unassembled WGS sequence"/>
</dbReference>
<dbReference type="AlphaFoldDB" id="A0A445MA83"/>